<dbReference type="AlphaFoldDB" id="Q746A6"/>
<dbReference type="Proteomes" id="UP000000592">
    <property type="component" value="Plasmid pTT27"/>
</dbReference>
<geneLocation type="plasmid" evidence="1 2">
    <name>pTT27</name>
</geneLocation>
<evidence type="ECO:0000313" key="1">
    <source>
        <dbReference type="EMBL" id="AAS82479.1"/>
    </source>
</evidence>
<dbReference type="EMBL" id="AE017222">
    <property type="protein sequence ID" value="AAS82479.1"/>
    <property type="molecule type" value="Genomic_DNA"/>
</dbReference>
<accession>Q746A6</accession>
<name>Q746A6_THET2</name>
<keyword evidence="1" id="KW-0614">Plasmid</keyword>
<dbReference type="HOGENOM" id="CLU_2811082_0_0_0"/>
<dbReference type="InterPro" id="IPR018632">
    <property type="entry name" value="AAA-associated_dom_C"/>
</dbReference>
<reference evidence="1 2" key="1">
    <citation type="journal article" date="2004" name="Nat. Biotechnol.">
        <title>The genome sequence of the extreme thermophile Thermus thermophilus.</title>
        <authorList>
            <person name="Henne A."/>
            <person name="Brueggemann H."/>
            <person name="Raasch C."/>
            <person name="Wiezer A."/>
            <person name="Hartsch T."/>
            <person name="Liesegang H."/>
            <person name="Johann A."/>
            <person name="Lienard T."/>
            <person name="Gohl O."/>
            <person name="Martinez-Arias R."/>
            <person name="Jacobi C."/>
            <person name="Starkuviene V."/>
            <person name="Schlenczeck S."/>
            <person name="Dencker S."/>
            <person name="Huber R."/>
            <person name="Klenk H.-P."/>
            <person name="Overbeek R."/>
            <person name="Kramer W."/>
            <person name="Merkl R."/>
            <person name="Gottschalk G."/>
            <person name="Fritz H.-J."/>
        </authorList>
    </citation>
    <scope>NUCLEOTIDE SEQUENCE [LARGE SCALE GENOMIC DNA]</scope>
    <source>
        <strain evidence="2">ATCC BAA-163 / DSM 7039 / HB27</strain>
        <plasmid evidence="1 2">pTT27</plasmid>
    </source>
</reference>
<protein>
    <submittedName>
        <fullName evidence="1">Uncharacterized protein</fullName>
    </submittedName>
</protein>
<dbReference type="Pfam" id="PF09821">
    <property type="entry name" value="AAA_assoc_C"/>
    <property type="match status" value="1"/>
</dbReference>
<organism evidence="1 2">
    <name type="scientific">Thermus thermophilus (strain ATCC BAA-163 / DSM 7039 / HB27)</name>
    <dbReference type="NCBI Taxonomy" id="262724"/>
    <lineage>
        <taxon>Bacteria</taxon>
        <taxon>Thermotogati</taxon>
        <taxon>Deinococcota</taxon>
        <taxon>Deinococci</taxon>
        <taxon>Thermales</taxon>
        <taxon>Thermaceae</taxon>
        <taxon>Thermus</taxon>
    </lineage>
</organism>
<proteinExistence type="predicted"/>
<dbReference type="KEGG" id="tth:TT_P0149"/>
<sequence length="67" mass="7867">MPLVKEIHRRVLAQGRLREEEALEALQARFPQAEARRVWRRLLEWSRFAGLFAYDESSRTLYPPGAA</sequence>
<evidence type="ECO:0000313" key="2">
    <source>
        <dbReference type="Proteomes" id="UP000000592"/>
    </source>
</evidence>
<gene>
    <name evidence="1" type="ordered locus">TT_P0149</name>
</gene>
<dbReference type="RefSeq" id="WP_011174415.1">
    <property type="nucleotide sequence ID" value="NC_005838.1"/>
</dbReference>